<reference evidence="7" key="1">
    <citation type="submission" date="2019-10" db="EMBL/GenBank/DDBJ databases">
        <title>Corvus moneduloides (New Caledonian crow) genome, bCorMon1, primary haplotype.</title>
        <authorList>
            <person name="Rutz C."/>
            <person name="Fungtammasan C."/>
            <person name="Mountcastle J."/>
            <person name="Formenti G."/>
            <person name="Chow W."/>
            <person name="Howe K."/>
            <person name="Steele M.P."/>
            <person name="Fernandes J."/>
            <person name="Gilbert M.T.P."/>
            <person name="Fedrigo O."/>
            <person name="Jarvis E.D."/>
            <person name="Gemmell N."/>
        </authorList>
    </citation>
    <scope>NUCLEOTIDE SEQUENCE [LARGE SCALE GENOMIC DNA]</scope>
</reference>
<dbReference type="Proteomes" id="UP000694553">
    <property type="component" value="Unassembled WGS sequence"/>
</dbReference>
<dbReference type="GO" id="GO:0060271">
    <property type="term" value="P:cilium assembly"/>
    <property type="evidence" value="ECO:0007669"/>
    <property type="project" value="TreeGrafter"/>
</dbReference>
<dbReference type="Gene3D" id="2.60.450.20">
    <property type="match status" value="1"/>
</dbReference>
<feature type="compositionally biased region" description="Basic and acidic residues" evidence="3">
    <location>
        <begin position="278"/>
        <end position="299"/>
    </location>
</feature>
<dbReference type="InterPro" id="IPR047002">
    <property type="entry name" value="Tcp10_C_sf"/>
</dbReference>
<comment type="similarity">
    <text evidence="1">Belongs to the TCP10 family.</text>
</comment>
<feature type="compositionally biased region" description="Basic and acidic residues" evidence="3">
    <location>
        <begin position="557"/>
        <end position="573"/>
    </location>
</feature>
<dbReference type="Ensembl" id="ENSCMUT00000010716.2">
    <property type="protein sequence ID" value="ENSCMUP00000009968.2"/>
    <property type="gene ID" value="ENSCMUG00000006365.2"/>
</dbReference>
<evidence type="ECO:0000256" key="3">
    <source>
        <dbReference type="SAM" id="MobiDB-lite"/>
    </source>
</evidence>
<feature type="coiled-coil region" evidence="2">
    <location>
        <begin position="676"/>
        <end position="735"/>
    </location>
</feature>
<proteinExistence type="inferred from homology"/>
<feature type="compositionally biased region" description="Basic and acidic residues" evidence="3">
    <location>
        <begin position="306"/>
        <end position="318"/>
    </location>
</feature>
<feature type="compositionally biased region" description="Basic and acidic residues" evidence="3">
    <location>
        <begin position="802"/>
        <end position="811"/>
    </location>
</feature>
<sequence length="1125" mass="126904">MEEDTFKEEDHPSQQSVSDLTSMVPSSSTTEKVVPPLYPGWVGNMSESSSKSCSLPFSSEASGLISNSSNVSTDNMSHNQAFQHPKQLCYSTNSDIFPQKLTSSVNQAGIHDVSETLEMFTPPLLPASEMNRCATTCKTMEQAPGQQDQLMKQQMEQLQRLVAEQQKIIALYNPGFSVSPGIPPHLAATMPPLPCFPATFIPVQFPSQNSSQAESLEFSQTSPLAMRSAWQSRSPELMPNESSSEISGEHVQLSDSGISTEPLLQSTESATKNLSRQDAQEENRKEKKESSRLKKERNFSETFSAAKEEQREQLKEEISSSQFGIEGKMKTGNTEARQITPAIGIRQKTSEKFVEEQLKADNHLIEKQQKEQQGKPKITPRKVFLKRREGIARLKKIKQRPVKEDSKNARRAGLNFWGHFSQSGQVNRGILQPGECSQLNLQHVPQGVDHADRHLDLSDGDYASDEPSGTEKISLRKYSRSPPRKQDIQAISGQQDLSCSTSSSDSSTGAVSLKGSKARSSFRQSLFQLTRLKRREHEPESKNGNRTSNVKSLHLPSSREAHEIPAFKIKESPEVEELQKNMIADTSDTCPEESQTILSRGLEIDVYRRGTPSLTMVKEEHEEAMHFCRTRIDQLETVRRQELAHPLEYSRDQAHPLQKEKIAQNKFKGAARVTGEHVKSEEMQILKQQIAGLQEEFKRTESYWRAAYSKLRDQVELLTRQNMELRDELRVSEHQRWKAEKNPKAMNFMDRKSETPVAEAILRGTASSSKPEESSWRDNHKRHSISHGINSSVQKADPLRSVTKEHQEKKSSNCSIGRSTTPTGRRTPHQGRLTPFEPDKVVHQLSPTGGRYNGRKSPGAVSHLSGCFKEPSSSSCVKGTPLPISYSSEDTSLSHNHSNDTCSFAPCKNNEETEPPKSILSRRSTLHQERRKHEEEVQEKIEYHDGKVEEVLSDGRRILTFRDGTKKEISADKRMTTISFSNGDVKKIMPDQRVIYYYADAQTTHTAYPDGLEVLQFSNNQIEKHYPDGTQEIVFPDHTVKCLYSDGLKETFFPDGTVVKVEKNGDKIVVFSDGQREIHTAQFRRREYPDGTVKTVFCNGRQETKYSTGRVQIKDEEGNLILDKK</sequence>
<feature type="domain" description="Centromere protein J C-terminal" evidence="4">
    <location>
        <begin position="1084"/>
        <end position="1111"/>
    </location>
</feature>
<dbReference type="InterPro" id="IPR026581">
    <property type="entry name" value="TCP10L/CENPJ"/>
</dbReference>
<dbReference type="GO" id="GO:0005814">
    <property type="term" value="C:centriole"/>
    <property type="evidence" value="ECO:0007669"/>
    <property type="project" value="TreeGrafter"/>
</dbReference>
<feature type="domain" description="Centromere protein J C-terminal" evidence="4">
    <location>
        <begin position="1009"/>
        <end position="1037"/>
    </location>
</feature>
<feature type="domain" description="CENPJ tubulin-binding region" evidence="5">
    <location>
        <begin position="333"/>
        <end position="396"/>
    </location>
</feature>
<reference evidence="6" key="2">
    <citation type="submission" date="2025-08" db="UniProtKB">
        <authorList>
            <consortium name="Ensembl"/>
        </authorList>
    </citation>
    <scope>IDENTIFICATION</scope>
</reference>
<evidence type="ECO:0008006" key="8">
    <source>
        <dbReference type="Google" id="ProtNLM"/>
    </source>
</evidence>
<dbReference type="PANTHER" id="PTHR10331:SF25">
    <property type="entry name" value="T-COMPLEX PROTEIN 10A-RELATED"/>
    <property type="match status" value="1"/>
</dbReference>
<accession>A0A8U7MQH8</accession>
<dbReference type="InterPro" id="IPR058029">
    <property type="entry name" value="Tubulin-bd_CENPJ"/>
</dbReference>
<keyword evidence="7" id="KW-1185">Reference proteome</keyword>
<dbReference type="GO" id="GO:0061511">
    <property type="term" value="P:centriole elongation"/>
    <property type="evidence" value="ECO:0007669"/>
    <property type="project" value="TreeGrafter"/>
</dbReference>
<evidence type="ECO:0000259" key="5">
    <source>
        <dbReference type="Pfam" id="PF25779"/>
    </source>
</evidence>
<evidence type="ECO:0000256" key="2">
    <source>
        <dbReference type="SAM" id="Coils"/>
    </source>
</evidence>
<evidence type="ECO:0000259" key="4">
    <source>
        <dbReference type="Pfam" id="PF07202"/>
    </source>
</evidence>
<feature type="region of interest" description="Disordered" evidence="3">
    <location>
        <begin position="269"/>
        <end position="318"/>
    </location>
</feature>
<dbReference type="Pfam" id="PF07202">
    <property type="entry name" value="Tcp10_C"/>
    <property type="match status" value="4"/>
</dbReference>
<feature type="compositionally biased region" description="Polar residues" evidence="3">
    <location>
        <begin position="227"/>
        <end position="246"/>
    </location>
</feature>
<gene>
    <name evidence="6" type="primary">LOC116441692</name>
</gene>
<feature type="compositionally biased region" description="Low complexity" evidence="3">
    <location>
        <begin position="492"/>
        <end position="513"/>
    </location>
</feature>
<feature type="compositionally biased region" description="Polar residues" evidence="3">
    <location>
        <begin position="13"/>
        <end position="31"/>
    </location>
</feature>
<feature type="region of interest" description="Disordered" evidence="3">
    <location>
        <begin position="763"/>
        <end position="842"/>
    </location>
</feature>
<dbReference type="AlphaFoldDB" id="A0A8C3DSG3"/>
<accession>A0A8C3DSG3</accession>
<feature type="region of interest" description="Disordered" evidence="3">
    <location>
        <begin position="1"/>
        <end position="37"/>
    </location>
</feature>
<evidence type="ECO:0000313" key="6">
    <source>
        <dbReference type="Ensembl" id="ENSCMUP00000009968.2"/>
    </source>
</evidence>
<dbReference type="GO" id="GO:0005813">
    <property type="term" value="C:centrosome"/>
    <property type="evidence" value="ECO:0007669"/>
    <property type="project" value="TreeGrafter"/>
</dbReference>
<dbReference type="Pfam" id="PF25779">
    <property type="entry name" value="Tubulin-bind_CPAP"/>
    <property type="match status" value="1"/>
</dbReference>
<feature type="compositionally biased region" description="Polar residues" evidence="3">
    <location>
        <begin position="518"/>
        <end position="528"/>
    </location>
</feature>
<feature type="region of interest" description="Disordered" evidence="3">
    <location>
        <begin position="451"/>
        <end position="573"/>
    </location>
</feature>
<feature type="compositionally biased region" description="Basic and acidic residues" evidence="3">
    <location>
        <begin position="926"/>
        <end position="939"/>
    </location>
</feature>
<keyword evidence="2" id="KW-0175">Coiled coil</keyword>
<feature type="domain" description="Centromere protein J C-terminal" evidence="4">
    <location>
        <begin position="1046"/>
        <end position="1079"/>
    </location>
</feature>
<feature type="region of interest" description="Disordered" evidence="3">
    <location>
        <begin position="227"/>
        <end position="256"/>
    </location>
</feature>
<evidence type="ECO:0000256" key="1">
    <source>
        <dbReference type="ARBA" id="ARBA00005627"/>
    </source>
</evidence>
<organism evidence="6 7">
    <name type="scientific">Corvus moneduloides</name>
    <name type="common">New Caledonian crow</name>
    <dbReference type="NCBI Taxonomy" id="1196302"/>
    <lineage>
        <taxon>Eukaryota</taxon>
        <taxon>Metazoa</taxon>
        <taxon>Chordata</taxon>
        <taxon>Craniata</taxon>
        <taxon>Vertebrata</taxon>
        <taxon>Euteleostomi</taxon>
        <taxon>Archelosauria</taxon>
        <taxon>Archosauria</taxon>
        <taxon>Dinosauria</taxon>
        <taxon>Saurischia</taxon>
        <taxon>Theropoda</taxon>
        <taxon>Coelurosauria</taxon>
        <taxon>Aves</taxon>
        <taxon>Neognathae</taxon>
        <taxon>Neoaves</taxon>
        <taxon>Telluraves</taxon>
        <taxon>Australaves</taxon>
        <taxon>Passeriformes</taxon>
        <taxon>Corvoidea</taxon>
        <taxon>Corvidae</taxon>
        <taxon>Corvus</taxon>
    </lineage>
</organism>
<dbReference type="InterPro" id="IPR009852">
    <property type="entry name" value="CENPJ_C_dom"/>
</dbReference>
<dbReference type="PANTHER" id="PTHR10331">
    <property type="entry name" value="T COMPLEX PROTEIN 10"/>
    <property type="match status" value="1"/>
</dbReference>
<name>A0A8C3DSG3_CORMO</name>
<reference evidence="6" key="3">
    <citation type="submission" date="2025-09" db="UniProtKB">
        <authorList>
            <consortium name="Ensembl"/>
        </authorList>
    </citation>
    <scope>IDENTIFICATION</scope>
</reference>
<feature type="region of interest" description="Disordered" evidence="3">
    <location>
        <begin position="906"/>
        <end position="939"/>
    </location>
</feature>
<protein>
    <recommendedName>
        <fullName evidence="8">Centromere protein J</fullName>
    </recommendedName>
</protein>
<evidence type="ECO:0000313" key="7">
    <source>
        <dbReference type="Proteomes" id="UP000694553"/>
    </source>
</evidence>
<feature type="domain" description="Centromere protein J C-terminal" evidence="4">
    <location>
        <begin position="936"/>
        <end position="969"/>
    </location>
</feature>
<dbReference type="GO" id="GO:0015631">
    <property type="term" value="F:tubulin binding"/>
    <property type="evidence" value="ECO:0007669"/>
    <property type="project" value="TreeGrafter"/>
</dbReference>